<evidence type="ECO:0000313" key="4">
    <source>
        <dbReference type="Proteomes" id="UP000829542"/>
    </source>
</evidence>
<feature type="domain" description="Luciferase-like" evidence="2">
    <location>
        <begin position="19"/>
        <end position="298"/>
    </location>
</feature>
<dbReference type="InterPro" id="IPR036661">
    <property type="entry name" value="Luciferase-like_sf"/>
</dbReference>
<dbReference type="NCBIfam" id="TIGR03558">
    <property type="entry name" value="oxido_grp_1"/>
    <property type="match status" value="1"/>
</dbReference>
<dbReference type="Proteomes" id="UP000829542">
    <property type="component" value="Chromosome"/>
</dbReference>
<dbReference type="Pfam" id="PF00296">
    <property type="entry name" value="Bac_luciferase"/>
    <property type="match status" value="1"/>
</dbReference>
<evidence type="ECO:0000259" key="2">
    <source>
        <dbReference type="Pfam" id="PF00296"/>
    </source>
</evidence>
<keyword evidence="4" id="KW-1185">Reference proteome</keyword>
<evidence type="ECO:0000256" key="1">
    <source>
        <dbReference type="ARBA" id="ARBA00007789"/>
    </source>
</evidence>
<dbReference type="PANTHER" id="PTHR30137:SF20">
    <property type="entry name" value="N-ACETYL-S-ALKYLCYSTEINE MONOOXYGENASE"/>
    <property type="match status" value="1"/>
</dbReference>
<dbReference type="Gene3D" id="3.20.20.30">
    <property type="entry name" value="Luciferase-like domain"/>
    <property type="match status" value="1"/>
</dbReference>
<dbReference type="SUPFAM" id="SSF51679">
    <property type="entry name" value="Bacterial luciferase-like"/>
    <property type="match status" value="1"/>
</dbReference>
<dbReference type="GO" id="GO:0016491">
    <property type="term" value="F:oxidoreductase activity"/>
    <property type="evidence" value="ECO:0007669"/>
    <property type="project" value="UniProtKB-KW"/>
</dbReference>
<comment type="similarity">
    <text evidence="1">To bacterial alkanal monooxygenase alpha and beta chains.</text>
</comment>
<name>A0ABY3XBS1_9GAMM</name>
<proteinExistence type="predicted"/>
<keyword evidence="3" id="KW-0560">Oxidoreductase</keyword>
<protein>
    <submittedName>
        <fullName evidence="3">MsnO8 family LLM class oxidoreductase</fullName>
        <ecNumber evidence="3">1.-.-.-</ecNumber>
    </submittedName>
</protein>
<dbReference type="EMBL" id="CP093379">
    <property type="protein sequence ID" value="UNM97398.1"/>
    <property type="molecule type" value="Genomic_DNA"/>
</dbReference>
<dbReference type="EC" id="1.-.-.-" evidence="3"/>
<sequence>MSYQLSMLDKCPLEEQSSPKIALLNAVEAAKAAESAGFSRFWVAEHHNSNQYASSAPEILVSYLLAKTNNIRIGTGGVMLQHYSPYKIAEIFNMLASLEPERVDLGIGKAPGGLPASTKALQIELSDENRLSFTQKAELLNQLLTGEVATNGLFEGIAATPKPIKKAQGFLLGASAESAEFAAQLGWQMSYAGHLNGSEQQLQNTLKTYRQETNGKTPQVALTAIITPDEEEAKIRAKDIAIYKIYFSEDKVYNLPTLEAAEEFAKQSGRTDYTIEKQLMQVLAGTPKSVSDHLFKLHQQYNIPEFMLEFPNTTLNERLYAIDTLAYYQKRLT</sequence>
<evidence type="ECO:0000313" key="3">
    <source>
        <dbReference type="EMBL" id="UNM97398.1"/>
    </source>
</evidence>
<dbReference type="InterPro" id="IPR050766">
    <property type="entry name" value="Bact_Lucif_Oxidored"/>
</dbReference>
<organism evidence="3 4">
    <name type="scientific">Ignatzschineria rhizosphaerae</name>
    <dbReference type="NCBI Taxonomy" id="2923279"/>
    <lineage>
        <taxon>Bacteria</taxon>
        <taxon>Pseudomonadati</taxon>
        <taxon>Pseudomonadota</taxon>
        <taxon>Gammaproteobacteria</taxon>
        <taxon>Cardiobacteriales</taxon>
        <taxon>Ignatzschineriaceae</taxon>
        <taxon>Ignatzschineria</taxon>
    </lineage>
</organism>
<gene>
    <name evidence="3" type="ORF">MMG00_06020</name>
</gene>
<dbReference type="InterPro" id="IPR011251">
    <property type="entry name" value="Luciferase-like_dom"/>
</dbReference>
<accession>A0ABY3XBS1</accession>
<reference evidence="3 4" key="1">
    <citation type="submission" date="2022-03" db="EMBL/GenBank/DDBJ databases">
        <title>Ignatzschineria rhizosphaerae HR5S32.</title>
        <authorList>
            <person name="Sun J.Q."/>
            <person name="Feng J.Y."/>
        </authorList>
    </citation>
    <scope>NUCLEOTIDE SEQUENCE [LARGE SCALE GENOMIC DNA]</scope>
    <source>
        <strain evidence="3 4">HR5S32</strain>
    </source>
</reference>
<dbReference type="RefSeq" id="WP_242152837.1">
    <property type="nucleotide sequence ID" value="NZ_CP093379.1"/>
</dbReference>
<dbReference type="InterPro" id="IPR019949">
    <property type="entry name" value="CmoO-like"/>
</dbReference>
<dbReference type="PANTHER" id="PTHR30137">
    <property type="entry name" value="LUCIFERASE-LIKE MONOOXYGENASE"/>
    <property type="match status" value="1"/>
</dbReference>